<dbReference type="AlphaFoldDB" id="A0AAU7G6R7"/>
<dbReference type="RefSeq" id="WP_348787086.1">
    <property type="nucleotide sequence ID" value="NZ_CP157390.1"/>
</dbReference>
<dbReference type="EMBL" id="CP157390">
    <property type="protein sequence ID" value="XBM47110.1"/>
    <property type="molecule type" value="Genomic_DNA"/>
</dbReference>
<sequence>MTVAAPHPAAVARATARARTARSVVLPLLSLAATADMVAPGGTRVPAPLWAVLLFAAAAVVAARGRARGASHRAVEPAGMALMMVLHALHAASAAGSAAASAGVAPAGHAHGGAGWVESAIALAVAVLAVACLFCAAADSRASGLRRSLLPIVSAGAMAAMTVWMLLGVA</sequence>
<feature type="transmembrane region" description="Helical" evidence="1">
    <location>
        <begin position="79"/>
        <end position="100"/>
    </location>
</feature>
<feature type="transmembrane region" description="Helical" evidence="1">
    <location>
        <begin position="120"/>
        <end position="137"/>
    </location>
</feature>
<evidence type="ECO:0000256" key="1">
    <source>
        <dbReference type="SAM" id="Phobius"/>
    </source>
</evidence>
<proteinExistence type="predicted"/>
<feature type="transmembrane region" description="Helical" evidence="1">
    <location>
        <begin position="149"/>
        <end position="167"/>
    </location>
</feature>
<accession>A0AAU7G6R7</accession>
<name>A0AAU7G6R7_9MICO</name>
<evidence type="ECO:0000313" key="2">
    <source>
        <dbReference type="EMBL" id="XBM47110.1"/>
    </source>
</evidence>
<keyword evidence="1" id="KW-0812">Transmembrane</keyword>
<gene>
    <name evidence="2" type="ORF">AAME72_13580</name>
</gene>
<evidence type="ECO:0008006" key="3">
    <source>
        <dbReference type="Google" id="ProtNLM"/>
    </source>
</evidence>
<feature type="transmembrane region" description="Helical" evidence="1">
    <location>
        <begin position="47"/>
        <end position="67"/>
    </location>
</feature>
<protein>
    <recommendedName>
        <fullName evidence="3">DUF5134 domain-containing protein</fullName>
    </recommendedName>
</protein>
<keyword evidence="1" id="KW-1133">Transmembrane helix</keyword>
<reference evidence="2" key="1">
    <citation type="submission" date="2024-05" db="EMBL/GenBank/DDBJ databases">
        <title>The Natural Products Discovery Center: Release of the First 8490 Sequenced Strains for Exploring Actinobacteria Biosynthetic Diversity.</title>
        <authorList>
            <person name="Kalkreuter E."/>
            <person name="Kautsar S.A."/>
            <person name="Yang D."/>
            <person name="Bader C.D."/>
            <person name="Teijaro C.N."/>
            <person name="Fluegel L."/>
            <person name="Davis C.M."/>
            <person name="Simpson J.R."/>
            <person name="Lauterbach L."/>
            <person name="Steele A.D."/>
            <person name="Gui C."/>
            <person name="Meng S."/>
            <person name="Li G."/>
            <person name="Viehrig K."/>
            <person name="Ye F."/>
            <person name="Su P."/>
            <person name="Kiefer A.F."/>
            <person name="Nichols A."/>
            <person name="Cepeda A.J."/>
            <person name="Yan W."/>
            <person name="Fan B."/>
            <person name="Jiang Y."/>
            <person name="Adhikari A."/>
            <person name="Zheng C.-J."/>
            <person name="Schuster L."/>
            <person name="Cowan T.M."/>
            <person name="Smanski M.J."/>
            <person name="Chevrette M.G."/>
            <person name="de Carvalho L.P.S."/>
            <person name="Shen B."/>
        </authorList>
    </citation>
    <scope>NUCLEOTIDE SEQUENCE</scope>
    <source>
        <strain evidence="2">NPDC080035</strain>
    </source>
</reference>
<keyword evidence="1" id="KW-0472">Membrane</keyword>
<organism evidence="2">
    <name type="scientific">Leifsonia sp. NPDC080035</name>
    <dbReference type="NCBI Taxonomy" id="3143936"/>
    <lineage>
        <taxon>Bacteria</taxon>
        <taxon>Bacillati</taxon>
        <taxon>Actinomycetota</taxon>
        <taxon>Actinomycetes</taxon>
        <taxon>Micrococcales</taxon>
        <taxon>Microbacteriaceae</taxon>
        <taxon>Leifsonia</taxon>
    </lineage>
</organism>